<proteinExistence type="predicted"/>
<evidence type="ECO:0008006" key="3">
    <source>
        <dbReference type="Google" id="ProtNLM"/>
    </source>
</evidence>
<name>A0ABT3ZTW6_9BURK</name>
<sequence>MENIFHAKHVWPDIAHEWDGGDPYEADEPPPVTPIVIRALPEVFCDAVIADIGNVARSHTPGWLKKWVGIEQDLLCVYCGAALFIGKPIAGKRVANADALVPHALGGPLRAADNAVLCCASCKSEKGVSE</sequence>
<reference evidence="1" key="1">
    <citation type="submission" date="2022-11" db="EMBL/GenBank/DDBJ databases">
        <title>Robbsia betulipollinis sp. nov., isolated from pollen of birch (Betula pendula).</title>
        <authorList>
            <person name="Shi H."/>
            <person name="Ambika Manirajan B."/>
            <person name="Ratering S."/>
            <person name="Geissler-Plaum R."/>
            <person name="Schnell S."/>
        </authorList>
    </citation>
    <scope>NUCLEOTIDE SEQUENCE</scope>
    <source>
        <strain evidence="1">Bb-Pol-6</strain>
    </source>
</reference>
<protein>
    <recommendedName>
        <fullName evidence="3">HNH endonuclease</fullName>
    </recommendedName>
</protein>
<dbReference type="Gene3D" id="1.10.30.50">
    <property type="match status" value="1"/>
</dbReference>
<dbReference type="RefSeq" id="WP_267849957.1">
    <property type="nucleotide sequence ID" value="NZ_JAPMXC010000033.1"/>
</dbReference>
<evidence type="ECO:0000313" key="2">
    <source>
        <dbReference type="Proteomes" id="UP001082899"/>
    </source>
</evidence>
<keyword evidence="2" id="KW-1185">Reference proteome</keyword>
<accession>A0ABT3ZTW6</accession>
<dbReference type="EMBL" id="JAPMXC010000033">
    <property type="protein sequence ID" value="MCY0389995.1"/>
    <property type="molecule type" value="Genomic_DNA"/>
</dbReference>
<dbReference type="Proteomes" id="UP001082899">
    <property type="component" value="Unassembled WGS sequence"/>
</dbReference>
<comment type="caution">
    <text evidence="1">The sequence shown here is derived from an EMBL/GenBank/DDBJ whole genome shotgun (WGS) entry which is preliminary data.</text>
</comment>
<organism evidence="1 2">
    <name type="scientific">Robbsia betulipollinis</name>
    <dbReference type="NCBI Taxonomy" id="2981849"/>
    <lineage>
        <taxon>Bacteria</taxon>
        <taxon>Pseudomonadati</taxon>
        <taxon>Pseudomonadota</taxon>
        <taxon>Betaproteobacteria</taxon>
        <taxon>Burkholderiales</taxon>
        <taxon>Burkholderiaceae</taxon>
        <taxon>Robbsia</taxon>
    </lineage>
</organism>
<gene>
    <name evidence="1" type="ORF">OVY01_22935</name>
</gene>
<evidence type="ECO:0000313" key="1">
    <source>
        <dbReference type="EMBL" id="MCY0389995.1"/>
    </source>
</evidence>